<feature type="region of interest" description="Disordered" evidence="8">
    <location>
        <begin position="94"/>
        <end position="114"/>
    </location>
</feature>
<dbReference type="GO" id="GO:0000976">
    <property type="term" value="F:transcription cis-regulatory region binding"/>
    <property type="evidence" value="ECO:0007669"/>
    <property type="project" value="TreeGrafter"/>
</dbReference>
<dbReference type="Gene3D" id="4.10.240.10">
    <property type="entry name" value="Zn(2)-C6 fungal-type DNA-binding domain"/>
    <property type="match status" value="1"/>
</dbReference>
<evidence type="ECO:0000256" key="3">
    <source>
        <dbReference type="ARBA" id="ARBA00022833"/>
    </source>
</evidence>
<keyword evidence="2" id="KW-0479">Metal-binding</keyword>
<name>A0A284QT82_ARMOS</name>
<evidence type="ECO:0000256" key="6">
    <source>
        <dbReference type="ARBA" id="ARBA00023163"/>
    </source>
</evidence>
<dbReference type="CDD" id="cd00067">
    <property type="entry name" value="GAL4"/>
    <property type="match status" value="1"/>
</dbReference>
<dbReference type="PANTHER" id="PTHR31845">
    <property type="entry name" value="FINGER DOMAIN PROTEIN, PUTATIVE-RELATED"/>
    <property type="match status" value="1"/>
</dbReference>
<feature type="region of interest" description="Disordered" evidence="8">
    <location>
        <begin position="60"/>
        <end position="79"/>
    </location>
</feature>
<dbReference type="InterPro" id="IPR001138">
    <property type="entry name" value="Zn2Cys6_DnaBD"/>
</dbReference>
<sequence length="361" mass="39876">MPEGAAPRTSQPPRKRSKVQSCDSCRKHKTRCEILDSKRSPVRCHRCDVLKLDCSYEISKKSAPTPESSPSSSDLNTETSSPQVVYALGVDTRQLETAPPPPDAGIASDTSNGENRPRPVIWSFVRQNLDWSAPILAMQELARQPSQEQPSMPVMGNNQLLSNILTQAEIRHLLTLFSVNYSPWLNFHLVQDGPTPFLDLVCCTIASRHLNPSTRSLVAPQLQKLTEDTIARVVFNPEKFESEETIQGLIVLSLWMPVCGSATGGGGDGRMLIGMGVTMAMNLRLSEAIATVMSLRDRLPGDSDQAGLEKALNRARLIATTVDDIVYDRVDVVCWDAPYTSIPSVRFRLDNISHNITIERI</sequence>
<gene>
    <name evidence="10" type="ORF">ARMOST_03009</name>
</gene>
<keyword evidence="3" id="KW-0862">Zinc</keyword>
<dbReference type="SUPFAM" id="SSF57701">
    <property type="entry name" value="Zn2/Cys6 DNA-binding domain"/>
    <property type="match status" value="1"/>
</dbReference>
<dbReference type="AlphaFoldDB" id="A0A284QT82"/>
<proteinExistence type="predicted"/>
<reference evidence="11" key="1">
    <citation type="journal article" date="2017" name="Nat. Ecol. Evol.">
        <title>Genome expansion and lineage-specific genetic innovations in the forest pathogenic fungi Armillaria.</title>
        <authorList>
            <person name="Sipos G."/>
            <person name="Prasanna A.N."/>
            <person name="Walter M.C."/>
            <person name="O'Connor E."/>
            <person name="Balint B."/>
            <person name="Krizsan K."/>
            <person name="Kiss B."/>
            <person name="Hess J."/>
            <person name="Varga T."/>
            <person name="Slot J."/>
            <person name="Riley R."/>
            <person name="Boka B."/>
            <person name="Rigling D."/>
            <person name="Barry K."/>
            <person name="Lee J."/>
            <person name="Mihaltcheva S."/>
            <person name="LaButti K."/>
            <person name="Lipzen A."/>
            <person name="Waldron R."/>
            <person name="Moloney N.M."/>
            <person name="Sperisen C."/>
            <person name="Kredics L."/>
            <person name="Vagvoelgyi C."/>
            <person name="Patrignani A."/>
            <person name="Fitzpatrick D."/>
            <person name="Nagy I."/>
            <person name="Doyle S."/>
            <person name="Anderson J.B."/>
            <person name="Grigoriev I.V."/>
            <person name="Gueldener U."/>
            <person name="Muensterkoetter M."/>
            <person name="Nagy L.G."/>
        </authorList>
    </citation>
    <scope>NUCLEOTIDE SEQUENCE [LARGE SCALE GENOMIC DNA]</scope>
    <source>
        <strain evidence="11">C18/9</strain>
    </source>
</reference>
<dbReference type="PROSITE" id="PS50048">
    <property type="entry name" value="ZN2_CY6_FUNGAL_2"/>
    <property type="match status" value="1"/>
</dbReference>
<keyword evidence="6" id="KW-0804">Transcription</keyword>
<dbReference type="PANTHER" id="PTHR31845:SF34">
    <property type="entry name" value="TRANSCRIPTIONAL ACTIVATOR OF PROTEASES PRTT"/>
    <property type="match status" value="1"/>
</dbReference>
<dbReference type="OrthoDB" id="2595934at2759"/>
<keyword evidence="7" id="KW-0539">Nucleus</keyword>
<evidence type="ECO:0000256" key="4">
    <source>
        <dbReference type="ARBA" id="ARBA00023015"/>
    </source>
</evidence>
<dbReference type="EMBL" id="FUEG01000002">
    <property type="protein sequence ID" value="SJK99698.1"/>
    <property type="molecule type" value="Genomic_DNA"/>
</dbReference>
<dbReference type="GO" id="GO:0000981">
    <property type="term" value="F:DNA-binding transcription factor activity, RNA polymerase II-specific"/>
    <property type="evidence" value="ECO:0007669"/>
    <property type="project" value="InterPro"/>
</dbReference>
<evidence type="ECO:0000313" key="11">
    <source>
        <dbReference type="Proteomes" id="UP000219338"/>
    </source>
</evidence>
<dbReference type="OMA" id="HTTECLA"/>
<evidence type="ECO:0000256" key="8">
    <source>
        <dbReference type="SAM" id="MobiDB-lite"/>
    </source>
</evidence>
<dbReference type="Proteomes" id="UP000219338">
    <property type="component" value="Unassembled WGS sequence"/>
</dbReference>
<comment type="subcellular location">
    <subcellularLocation>
        <location evidence="1">Nucleus</location>
    </subcellularLocation>
</comment>
<feature type="region of interest" description="Disordered" evidence="8">
    <location>
        <begin position="1"/>
        <end position="26"/>
    </location>
</feature>
<dbReference type="STRING" id="47428.A0A284QT82"/>
<evidence type="ECO:0000259" key="9">
    <source>
        <dbReference type="PROSITE" id="PS50048"/>
    </source>
</evidence>
<evidence type="ECO:0000256" key="7">
    <source>
        <dbReference type="ARBA" id="ARBA00023242"/>
    </source>
</evidence>
<dbReference type="PROSITE" id="PS00463">
    <property type="entry name" value="ZN2_CY6_FUNGAL_1"/>
    <property type="match status" value="1"/>
</dbReference>
<organism evidence="10 11">
    <name type="scientific">Armillaria ostoyae</name>
    <name type="common">Armillaria root rot fungus</name>
    <dbReference type="NCBI Taxonomy" id="47428"/>
    <lineage>
        <taxon>Eukaryota</taxon>
        <taxon>Fungi</taxon>
        <taxon>Dikarya</taxon>
        <taxon>Basidiomycota</taxon>
        <taxon>Agaricomycotina</taxon>
        <taxon>Agaricomycetes</taxon>
        <taxon>Agaricomycetidae</taxon>
        <taxon>Agaricales</taxon>
        <taxon>Marasmiineae</taxon>
        <taxon>Physalacriaceae</taxon>
        <taxon>Armillaria</taxon>
    </lineage>
</organism>
<feature type="compositionally biased region" description="Low complexity" evidence="8">
    <location>
        <begin position="61"/>
        <end position="79"/>
    </location>
</feature>
<dbReference type="GO" id="GO:0005634">
    <property type="term" value="C:nucleus"/>
    <property type="evidence" value="ECO:0007669"/>
    <property type="project" value="UniProtKB-SubCell"/>
</dbReference>
<protein>
    <recommendedName>
        <fullName evidence="9">Zn(2)-C6 fungal-type domain-containing protein</fullName>
    </recommendedName>
</protein>
<keyword evidence="5" id="KW-0238">DNA-binding</keyword>
<evidence type="ECO:0000256" key="5">
    <source>
        <dbReference type="ARBA" id="ARBA00023125"/>
    </source>
</evidence>
<keyword evidence="11" id="KW-1185">Reference proteome</keyword>
<keyword evidence="4" id="KW-0805">Transcription regulation</keyword>
<accession>A0A284QT82</accession>
<dbReference type="SMART" id="SM00066">
    <property type="entry name" value="GAL4"/>
    <property type="match status" value="1"/>
</dbReference>
<evidence type="ECO:0000313" key="10">
    <source>
        <dbReference type="EMBL" id="SJK99698.1"/>
    </source>
</evidence>
<evidence type="ECO:0000256" key="1">
    <source>
        <dbReference type="ARBA" id="ARBA00004123"/>
    </source>
</evidence>
<dbReference type="Pfam" id="PF00172">
    <property type="entry name" value="Zn_clus"/>
    <property type="match status" value="1"/>
</dbReference>
<dbReference type="InterPro" id="IPR051089">
    <property type="entry name" value="prtT"/>
</dbReference>
<dbReference type="InterPro" id="IPR036864">
    <property type="entry name" value="Zn2-C6_fun-type_DNA-bd_sf"/>
</dbReference>
<evidence type="ECO:0000256" key="2">
    <source>
        <dbReference type="ARBA" id="ARBA00022723"/>
    </source>
</evidence>
<dbReference type="GO" id="GO:0008270">
    <property type="term" value="F:zinc ion binding"/>
    <property type="evidence" value="ECO:0007669"/>
    <property type="project" value="InterPro"/>
</dbReference>
<feature type="domain" description="Zn(2)-C6 fungal-type" evidence="9">
    <location>
        <begin position="21"/>
        <end position="56"/>
    </location>
</feature>